<proteinExistence type="predicted"/>
<evidence type="ECO:0000313" key="2">
    <source>
        <dbReference type="Proteomes" id="UP000799777"/>
    </source>
</evidence>
<organism evidence="1 2">
    <name type="scientific">Setomelanomma holmii</name>
    <dbReference type="NCBI Taxonomy" id="210430"/>
    <lineage>
        <taxon>Eukaryota</taxon>
        <taxon>Fungi</taxon>
        <taxon>Dikarya</taxon>
        <taxon>Ascomycota</taxon>
        <taxon>Pezizomycotina</taxon>
        <taxon>Dothideomycetes</taxon>
        <taxon>Pleosporomycetidae</taxon>
        <taxon>Pleosporales</taxon>
        <taxon>Pleosporineae</taxon>
        <taxon>Phaeosphaeriaceae</taxon>
        <taxon>Setomelanomma</taxon>
    </lineage>
</organism>
<sequence>MLGINCTSDELDRICRWRNNVPSSDKLEDATSTQAITTQLYKDWLDWVEQDALAWLRKIDKCERRFRSAGFDYHRIPFQLRHSSTMLHGSKIDQGVLNRLSQILESNSSCRN</sequence>
<evidence type="ECO:0000313" key="1">
    <source>
        <dbReference type="EMBL" id="KAF2030970.1"/>
    </source>
</evidence>
<protein>
    <submittedName>
        <fullName evidence="1">Uncharacterized protein</fullName>
    </submittedName>
</protein>
<gene>
    <name evidence="1" type="ORF">EK21DRAFT_88494</name>
</gene>
<name>A0A9P4HAL8_9PLEO</name>
<dbReference type="AlphaFoldDB" id="A0A9P4HAL8"/>
<dbReference type="Proteomes" id="UP000799777">
    <property type="component" value="Unassembled WGS sequence"/>
</dbReference>
<comment type="caution">
    <text evidence="1">The sequence shown here is derived from an EMBL/GenBank/DDBJ whole genome shotgun (WGS) entry which is preliminary data.</text>
</comment>
<keyword evidence="2" id="KW-1185">Reference proteome</keyword>
<accession>A0A9P4HAL8</accession>
<dbReference type="EMBL" id="ML978185">
    <property type="protein sequence ID" value="KAF2030970.1"/>
    <property type="molecule type" value="Genomic_DNA"/>
</dbReference>
<reference evidence="1" key="1">
    <citation type="journal article" date="2020" name="Stud. Mycol.">
        <title>101 Dothideomycetes genomes: a test case for predicting lifestyles and emergence of pathogens.</title>
        <authorList>
            <person name="Haridas S."/>
            <person name="Albert R."/>
            <person name="Binder M."/>
            <person name="Bloem J."/>
            <person name="Labutti K."/>
            <person name="Salamov A."/>
            <person name="Andreopoulos B."/>
            <person name="Baker S."/>
            <person name="Barry K."/>
            <person name="Bills G."/>
            <person name="Bluhm B."/>
            <person name="Cannon C."/>
            <person name="Castanera R."/>
            <person name="Culley D."/>
            <person name="Daum C."/>
            <person name="Ezra D."/>
            <person name="Gonzalez J."/>
            <person name="Henrissat B."/>
            <person name="Kuo A."/>
            <person name="Liang C."/>
            <person name="Lipzen A."/>
            <person name="Lutzoni F."/>
            <person name="Magnuson J."/>
            <person name="Mondo S."/>
            <person name="Nolan M."/>
            <person name="Ohm R."/>
            <person name="Pangilinan J."/>
            <person name="Park H.-J."/>
            <person name="Ramirez L."/>
            <person name="Alfaro M."/>
            <person name="Sun H."/>
            <person name="Tritt A."/>
            <person name="Yoshinaga Y."/>
            <person name="Zwiers L.-H."/>
            <person name="Turgeon B."/>
            <person name="Goodwin S."/>
            <person name="Spatafora J."/>
            <person name="Crous P."/>
            <person name="Grigoriev I."/>
        </authorList>
    </citation>
    <scope>NUCLEOTIDE SEQUENCE</scope>
    <source>
        <strain evidence="1">CBS 110217</strain>
    </source>
</reference>
<dbReference type="OrthoDB" id="3799366at2759"/>